<gene>
    <name evidence="2" type="ORF">N7539_008598</name>
</gene>
<dbReference type="RefSeq" id="XP_056786575.1">
    <property type="nucleotide sequence ID" value="XM_056938193.1"/>
</dbReference>
<keyword evidence="3" id="KW-1185">Reference proteome</keyword>
<feature type="region of interest" description="Disordered" evidence="1">
    <location>
        <begin position="1"/>
        <end position="31"/>
    </location>
</feature>
<reference evidence="2" key="2">
    <citation type="journal article" date="2023" name="IMA Fungus">
        <title>Comparative genomic study of the Penicillium genus elucidates a diverse pangenome and 15 lateral gene transfer events.</title>
        <authorList>
            <person name="Petersen C."/>
            <person name="Sorensen T."/>
            <person name="Nielsen M.R."/>
            <person name="Sondergaard T.E."/>
            <person name="Sorensen J.L."/>
            <person name="Fitzpatrick D.A."/>
            <person name="Frisvad J.C."/>
            <person name="Nielsen K.L."/>
        </authorList>
    </citation>
    <scope>NUCLEOTIDE SEQUENCE</scope>
    <source>
        <strain evidence="2">IBT 30728</strain>
    </source>
</reference>
<feature type="compositionally biased region" description="Polar residues" evidence="1">
    <location>
        <begin position="16"/>
        <end position="31"/>
    </location>
</feature>
<accession>A0A9X0BLW4</accession>
<protein>
    <submittedName>
        <fullName evidence="2">Uncharacterized protein</fullName>
    </submittedName>
</protein>
<organism evidence="2 3">
    <name type="scientific">Penicillium diatomitis</name>
    <dbReference type="NCBI Taxonomy" id="2819901"/>
    <lineage>
        <taxon>Eukaryota</taxon>
        <taxon>Fungi</taxon>
        <taxon>Dikarya</taxon>
        <taxon>Ascomycota</taxon>
        <taxon>Pezizomycotina</taxon>
        <taxon>Eurotiomycetes</taxon>
        <taxon>Eurotiomycetidae</taxon>
        <taxon>Eurotiales</taxon>
        <taxon>Aspergillaceae</taxon>
        <taxon>Penicillium</taxon>
    </lineage>
</organism>
<dbReference type="EMBL" id="JAPWDQ010000013">
    <property type="protein sequence ID" value="KAJ5472029.1"/>
    <property type="molecule type" value="Genomic_DNA"/>
</dbReference>
<dbReference type="Proteomes" id="UP001148312">
    <property type="component" value="Unassembled WGS sequence"/>
</dbReference>
<dbReference type="AlphaFoldDB" id="A0A9X0BLW4"/>
<evidence type="ECO:0000313" key="2">
    <source>
        <dbReference type="EMBL" id="KAJ5472029.1"/>
    </source>
</evidence>
<sequence length="105" mass="11643">MPSSRYDLRNLGPSPSIAQRSKSKTPSSDIIAQNDADETMSMISLQVLRELSNTQTFYALKDLQRFTIACGEATKILNAALEELAFKLSETLDSASLMKPLQEME</sequence>
<evidence type="ECO:0000256" key="1">
    <source>
        <dbReference type="SAM" id="MobiDB-lite"/>
    </source>
</evidence>
<proteinExistence type="predicted"/>
<comment type="caution">
    <text evidence="2">The sequence shown here is derived from an EMBL/GenBank/DDBJ whole genome shotgun (WGS) entry which is preliminary data.</text>
</comment>
<evidence type="ECO:0000313" key="3">
    <source>
        <dbReference type="Proteomes" id="UP001148312"/>
    </source>
</evidence>
<dbReference type="GeneID" id="81628443"/>
<name>A0A9X0BLW4_9EURO</name>
<reference evidence="2" key="1">
    <citation type="submission" date="2022-12" db="EMBL/GenBank/DDBJ databases">
        <authorList>
            <person name="Petersen C."/>
        </authorList>
    </citation>
    <scope>NUCLEOTIDE SEQUENCE</scope>
    <source>
        <strain evidence="2">IBT 30728</strain>
    </source>
</reference>